<evidence type="ECO:0000256" key="1">
    <source>
        <dbReference type="SAM" id="MobiDB-lite"/>
    </source>
</evidence>
<proteinExistence type="predicted"/>
<dbReference type="EMBL" id="QVLV01000020">
    <property type="protein sequence ID" value="RGE56864.1"/>
    <property type="molecule type" value="Genomic_DNA"/>
</dbReference>
<name>A0A3E3HYE3_9FIRM</name>
<organism evidence="2 3">
    <name type="scientific">Eisenbergiella massiliensis</name>
    <dbReference type="NCBI Taxonomy" id="1720294"/>
    <lineage>
        <taxon>Bacteria</taxon>
        <taxon>Bacillati</taxon>
        <taxon>Bacillota</taxon>
        <taxon>Clostridia</taxon>
        <taxon>Lachnospirales</taxon>
        <taxon>Lachnospiraceae</taxon>
        <taxon>Eisenbergiella</taxon>
    </lineage>
</organism>
<comment type="caution">
    <text evidence="2">The sequence shown here is derived from an EMBL/GenBank/DDBJ whole genome shotgun (WGS) entry which is preliminary data.</text>
</comment>
<dbReference type="Proteomes" id="UP000260812">
    <property type="component" value="Unassembled WGS sequence"/>
</dbReference>
<evidence type="ECO:0000313" key="2">
    <source>
        <dbReference type="EMBL" id="RGE56864.1"/>
    </source>
</evidence>
<gene>
    <name evidence="2" type="ORF">DXC51_22145</name>
</gene>
<accession>A0A3E3HYE3</accession>
<reference evidence="2" key="1">
    <citation type="submission" date="2018-08" db="EMBL/GenBank/DDBJ databases">
        <title>A genome reference for cultivated species of the human gut microbiota.</title>
        <authorList>
            <person name="Zou Y."/>
            <person name="Xue W."/>
            <person name="Luo G."/>
        </authorList>
    </citation>
    <scope>NUCLEOTIDE SEQUENCE [LARGE SCALE GENOMIC DNA]</scope>
    <source>
        <strain evidence="2">TF05-5AC</strain>
    </source>
</reference>
<protein>
    <submittedName>
        <fullName evidence="2">Uncharacterized protein</fullName>
    </submittedName>
</protein>
<evidence type="ECO:0000313" key="3">
    <source>
        <dbReference type="Proteomes" id="UP000260812"/>
    </source>
</evidence>
<feature type="region of interest" description="Disordered" evidence="1">
    <location>
        <begin position="53"/>
        <end position="77"/>
    </location>
</feature>
<keyword evidence="3" id="KW-1185">Reference proteome</keyword>
<dbReference type="AlphaFoldDB" id="A0A3E3HYE3"/>
<sequence length="77" mass="8637">MRGSVFKIPCRKCYAVKCCAVRCYAVVCGERYVLQKRSANYFQQLRKTFKKNGAEKPSAGRSPVRRLFLSGGNPSNG</sequence>